<proteinExistence type="predicted"/>
<protein>
    <submittedName>
        <fullName evidence="4">F-box protein 48</fullName>
    </submittedName>
</protein>
<evidence type="ECO:0000256" key="2">
    <source>
        <dbReference type="SAM" id="MobiDB-lite"/>
    </source>
</evidence>
<dbReference type="PANTHER" id="PTHR12874">
    <property type="entry name" value="F-BOX ONLY PROTEIN 48-RELATED"/>
    <property type="match status" value="1"/>
</dbReference>
<dbReference type="InterPro" id="IPR001810">
    <property type="entry name" value="F-box_dom"/>
</dbReference>
<accession>A0A8D0CVW0</accession>
<evidence type="ECO:0000313" key="5">
    <source>
        <dbReference type="Proteomes" id="UP000694568"/>
    </source>
</evidence>
<name>A0A8D0CVW0_SANLU</name>
<dbReference type="Proteomes" id="UP000694568">
    <property type="component" value="Unplaced"/>
</dbReference>
<evidence type="ECO:0000259" key="3">
    <source>
        <dbReference type="PROSITE" id="PS50181"/>
    </source>
</evidence>
<keyword evidence="1" id="KW-0833">Ubl conjugation pathway</keyword>
<dbReference type="SMART" id="SM00256">
    <property type="entry name" value="FBOX"/>
    <property type="match status" value="1"/>
</dbReference>
<feature type="compositionally biased region" description="Basic residues" evidence="2">
    <location>
        <begin position="177"/>
        <end position="186"/>
    </location>
</feature>
<reference evidence="4" key="1">
    <citation type="submission" date="2025-08" db="UniProtKB">
        <authorList>
            <consortium name="Ensembl"/>
        </authorList>
    </citation>
    <scope>IDENTIFICATION</scope>
</reference>
<dbReference type="AlphaFoldDB" id="A0A8D0CVW0"/>
<dbReference type="PROSITE" id="PS50181">
    <property type="entry name" value="FBOX"/>
    <property type="match status" value="1"/>
</dbReference>
<dbReference type="GO" id="GO:0005737">
    <property type="term" value="C:cytoplasm"/>
    <property type="evidence" value="ECO:0007669"/>
    <property type="project" value="TreeGrafter"/>
</dbReference>
<dbReference type="PANTHER" id="PTHR12874:SF9">
    <property type="entry name" value="F-BOX ONLY PROTEIN 48"/>
    <property type="match status" value="1"/>
</dbReference>
<organism evidence="4 5">
    <name type="scientific">Sander lucioperca</name>
    <name type="common">Pike-perch</name>
    <name type="synonym">Perca lucioperca</name>
    <dbReference type="NCBI Taxonomy" id="283035"/>
    <lineage>
        <taxon>Eukaryota</taxon>
        <taxon>Metazoa</taxon>
        <taxon>Chordata</taxon>
        <taxon>Craniata</taxon>
        <taxon>Vertebrata</taxon>
        <taxon>Euteleostomi</taxon>
        <taxon>Actinopterygii</taxon>
        <taxon>Neopterygii</taxon>
        <taxon>Teleostei</taxon>
        <taxon>Neoteleostei</taxon>
        <taxon>Acanthomorphata</taxon>
        <taxon>Eupercaria</taxon>
        <taxon>Perciformes</taxon>
        <taxon>Percoidei</taxon>
        <taxon>Percidae</taxon>
        <taxon>Luciopercinae</taxon>
        <taxon>Sander</taxon>
    </lineage>
</organism>
<comment type="pathway">
    <text evidence="1">Protein modification; protein ubiquitination.</text>
</comment>
<dbReference type="Ensembl" id="ENSSLUT00000015545.1">
    <property type="protein sequence ID" value="ENSSLUP00000015057.1"/>
    <property type="gene ID" value="ENSSLUG00000007051.1"/>
</dbReference>
<dbReference type="GO" id="GO:0019005">
    <property type="term" value="C:SCF ubiquitin ligase complex"/>
    <property type="evidence" value="ECO:0007669"/>
    <property type="project" value="UniProtKB-UniRule"/>
</dbReference>
<dbReference type="GO" id="GO:0031146">
    <property type="term" value="P:SCF-dependent proteasomal ubiquitin-dependent protein catabolic process"/>
    <property type="evidence" value="ECO:0007669"/>
    <property type="project" value="UniProtKB-UniRule"/>
</dbReference>
<dbReference type="InterPro" id="IPR036047">
    <property type="entry name" value="F-box-like_dom_sf"/>
</dbReference>
<evidence type="ECO:0000256" key="1">
    <source>
        <dbReference type="RuleBase" id="RU369085"/>
    </source>
</evidence>
<dbReference type="Pfam" id="PF12937">
    <property type="entry name" value="F-box-like"/>
    <property type="match status" value="1"/>
</dbReference>
<dbReference type="SUPFAM" id="SSF81383">
    <property type="entry name" value="F-box domain"/>
    <property type="match status" value="1"/>
</dbReference>
<feature type="compositionally biased region" description="Polar residues" evidence="2">
    <location>
        <begin position="190"/>
        <end position="207"/>
    </location>
</feature>
<feature type="domain" description="F-box" evidence="3">
    <location>
        <begin position="33"/>
        <end position="80"/>
    </location>
</feature>
<dbReference type="GeneTree" id="ENSGT00390000012248"/>
<keyword evidence="5" id="KW-1185">Reference proteome</keyword>
<feature type="compositionally biased region" description="Basic and acidic residues" evidence="2">
    <location>
        <begin position="149"/>
        <end position="166"/>
    </location>
</feature>
<reference evidence="4" key="2">
    <citation type="submission" date="2025-09" db="UniProtKB">
        <authorList>
            <consortium name="Ensembl"/>
        </authorList>
    </citation>
    <scope>IDENTIFICATION</scope>
</reference>
<feature type="region of interest" description="Disordered" evidence="2">
    <location>
        <begin position="136"/>
        <end position="207"/>
    </location>
</feature>
<dbReference type="Gene3D" id="1.20.1280.50">
    <property type="match status" value="1"/>
</dbReference>
<dbReference type="GO" id="GO:0016567">
    <property type="term" value="P:protein ubiquitination"/>
    <property type="evidence" value="ECO:0007669"/>
    <property type="project" value="UniProtKB-UniRule"/>
</dbReference>
<evidence type="ECO:0000313" key="4">
    <source>
        <dbReference type="Ensembl" id="ENSSLUP00000015057.1"/>
    </source>
</evidence>
<sequence>MMLQHHDSSRTSPVFLLSKKRPSLTSTGGPLAQNFAEMLPTEMSTKIFGELDAESLCSAARTCRLWHDIIEESEQVWRRQCLPVRAVCQREVDGDRRDGLSWKHRLLRNTQIPPLTETGDAGEELQEELCEERLAERALQPREVSGGAERQEDGAAGRRDLGRDPTGRAGQMTPPHTHTHTHTHTHRPTDLNSKCTSGTSECLIVNS</sequence>